<gene>
    <name evidence="1" type="ORF">PBRASI_LOCUS11107</name>
</gene>
<keyword evidence="2" id="KW-1185">Reference proteome</keyword>
<evidence type="ECO:0000313" key="1">
    <source>
        <dbReference type="EMBL" id="CAG8667170.1"/>
    </source>
</evidence>
<organism evidence="1 2">
    <name type="scientific">Paraglomus brasilianum</name>
    <dbReference type="NCBI Taxonomy" id="144538"/>
    <lineage>
        <taxon>Eukaryota</taxon>
        <taxon>Fungi</taxon>
        <taxon>Fungi incertae sedis</taxon>
        <taxon>Mucoromycota</taxon>
        <taxon>Glomeromycotina</taxon>
        <taxon>Glomeromycetes</taxon>
        <taxon>Paraglomerales</taxon>
        <taxon>Paraglomeraceae</taxon>
        <taxon>Paraglomus</taxon>
    </lineage>
</organism>
<comment type="caution">
    <text evidence="1">The sequence shown here is derived from an EMBL/GenBank/DDBJ whole genome shotgun (WGS) entry which is preliminary data.</text>
</comment>
<sequence length="242" mass="27193">PSLSAEKDDILRTIAKVAESVNELKRQSDDETTIAISSMTTGKRKKLAARYGAWEQVSWITFTDFPAFGNVHANKRYWNSGIARGTTDVVVFEPKAFREQDVIKLAIELKRQAQPNDENQAIGELFAANAVSSEKPIVLLTDLQQTYIFFWLGYSPCETTPVTSPQTPKLTVYGTKFDNIHQAATFARILLDPSQLRNASVNIQNCFPVFDKRAQTMDLRSYIIPEDGDIGNMDDFKDEMTA</sequence>
<accession>A0A9N9EAJ7</accession>
<dbReference type="OrthoDB" id="2448466at2759"/>
<evidence type="ECO:0000313" key="2">
    <source>
        <dbReference type="Proteomes" id="UP000789739"/>
    </source>
</evidence>
<feature type="non-terminal residue" evidence="1">
    <location>
        <position position="242"/>
    </location>
</feature>
<proteinExistence type="predicted"/>
<dbReference type="EMBL" id="CAJVPI010004383">
    <property type="protein sequence ID" value="CAG8667170.1"/>
    <property type="molecule type" value="Genomic_DNA"/>
</dbReference>
<reference evidence="1" key="1">
    <citation type="submission" date="2021-06" db="EMBL/GenBank/DDBJ databases">
        <authorList>
            <person name="Kallberg Y."/>
            <person name="Tangrot J."/>
            <person name="Rosling A."/>
        </authorList>
    </citation>
    <scope>NUCLEOTIDE SEQUENCE</scope>
    <source>
        <strain evidence="1">BR232B</strain>
    </source>
</reference>
<dbReference type="Proteomes" id="UP000789739">
    <property type="component" value="Unassembled WGS sequence"/>
</dbReference>
<name>A0A9N9EAJ7_9GLOM</name>
<feature type="non-terminal residue" evidence="1">
    <location>
        <position position="1"/>
    </location>
</feature>
<protein>
    <submittedName>
        <fullName evidence="1">2456_t:CDS:1</fullName>
    </submittedName>
</protein>
<dbReference type="AlphaFoldDB" id="A0A9N9EAJ7"/>